<organism evidence="3 5">
    <name type="scientific">Xaviernesmea rhizosphaerae</name>
    <dbReference type="NCBI Taxonomy" id="1672749"/>
    <lineage>
        <taxon>Bacteria</taxon>
        <taxon>Pseudomonadati</taxon>
        <taxon>Pseudomonadota</taxon>
        <taxon>Alphaproteobacteria</taxon>
        <taxon>Hyphomicrobiales</taxon>
        <taxon>Rhizobiaceae</taxon>
        <taxon>Rhizobium/Agrobacterium group</taxon>
        <taxon>Xaviernesmea</taxon>
    </lineage>
</organism>
<dbReference type="EMBL" id="MSPX01000023">
    <property type="protein sequence ID" value="OQP84216.1"/>
    <property type="molecule type" value="Genomic_DNA"/>
</dbReference>
<dbReference type="EMBL" id="MSPX01000034">
    <property type="protein sequence ID" value="OQP83385.1"/>
    <property type="molecule type" value="Genomic_DNA"/>
</dbReference>
<evidence type="ECO:0000313" key="1">
    <source>
        <dbReference type="EMBL" id="OQP83385.1"/>
    </source>
</evidence>
<keyword evidence="5" id="KW-1185">Reference proteome</keyword>
<reference evidence="3" key="1">
    <citation type="submission" date="2016-12" db="EMBL/GenBank/DDBJ databases">
        <authorList>
            <person name="Zhang X."/>
            <person name="Zhao J."/>
        </authorList>
    </citation>
    <scope>NUCLEOTIDE SEQUENCE</scope>
    <source>
        <strain evidence="3">RD15</strain>
    </source>
</reference>
<dbReference type="EMBL" id="MSPX01000016">
    <property type="protein sequence ID" value="OQP85029.1"/>
    <property type="molecule type" value="Genomic_DNA"/>
</dbReference>
<name>A0ABX3P9E4_9HYPH</name>
<reference evidence="3 5" key="2">
    <citation type="journal article" date="2017" name="Antonie Van Leeuwenhoek">
        <title>Rhizobium rhizosphaerae sp. nov., a novel species isolated from rice rhizosphere.</title>
        <authorList>
            <person name="Zhao J.J."/>
            <person name="Zhang J."/>
            <person name="Zhang R.J."/>
            <person name="Zhang C.W."/>
            <person name="Yin H.Q."/>
            <person name="Zhang X.X."/>
        </authorList>
    </citation>
    <scope>NUCLEOTIDE SEQUENCE [LARGE SCALE GENOMIC DNA]</scope>
    <source>
        <strain evidence="3 5">RD15</strain>
    </source>
</reference>
<evidence type="ECO:0000313" key="5">
    <source>
        <dbReference type="Proteomes" id="UP000192652"/>
    </source>
</evidence>
<dbReference type="EMBL" id="MSPX01000024">
    <property type="protein sequence ID" value="OQP84059.1"/>
    <property type="molecule type" value="Genomic_DNA"/>
</dbReference>
<accession>A0ABX3P9E4</accession>
<evidence type="ECO:0000313" key="2">
    <source>
        <dbReference type="EMBL" id="OQP84059.1"/>
    </source>
</evidence>
<comment type="caution">
    <text evidence="3">The sequence shown here is derived from an EMBL/GenBank/DDBJ whole genome shotgun (WGS) entry which is preliminary data.</text>
</comment>
<evidence type="ECO:0000313" key="4">
    <source>
        <dbReference type="EMBL" id="OQP85029.1"/>
    </source>
</evidence>
<dbReference type="Proteomes" id="UP000192652">
    <property type="component" value="Unassembled WGS sequence"/>
</dbReference>
<sequence>HRKMNLPVWNHMYNWHRPHGSLKAQTPISRLALTGDNLLTLHS</sequence>
<feature type="non-terminal residue" evidence="3">
    <location>
        <position position="1"/>
    </location>
</feature>
<protein>
    <submittedName>
        <fullName evidence="3">IS481 family transposase</fullName>
    </submittedName>
</protein>
<gene>
    <name evidence="4" type="ORF">BTR14_16820</name>
    <name evidence="3" type="ORF">BTR14_20630</name>
    <name evidence="2" type="ORF">BTR14_20635</name>
    <name evidence="1" type="ORF">BTR14_22455</name>
</gene>
<proteinExistence type="predicted"/>
<evidence type="ECO:0000313" key="3">
    <source>
        <dbReference type="EMBL" id="OQP84216.1"/>
    </source>
</evidence>